<dbReference type="Proteomes" id="UP000179266">
    <property type="component" value="Unassembled WGS sequence"/>
</dbReference>
<protein>
    <submittedName>
        <fullName evidence="1">Uncharacterized protein</fullName>
    </submittedName>
</protein>
<proteinExistence type="predicted"/>
<organism evidence="1 2">
    <name type="scientific">Candidatus Schekmanbacteria bacterium RBG_13_48_7</name>
    <dbReference type="NCBI Taxonomy" id="1817878"/>
    <lineage>
        <taxon>Bacteria</taxon>
        <taxon>Candidatus Schekmaniibacteriota</taxon>
    </lineage>
</organism>
<comment type="caution">
    <text evidence="1">The sequence shown here is derived from an EMBL/GenBank/DDBJ whole genome shotgun (WGS) entry which is preliminary data.</text>
</comment>
<evidence type="ECO:0000313" key="1">
    <source>
        <dbReference type="EMBL" id="OGL47355.1"/>
    </source>
</evidence>
<sequence>MKINKWELSICVLFFICIIFPKNVHPISNENREFHFTLLSNYGISFPLHTFEKNYKSIYGFSEGIGLTIINEELTDTPKKTFLLKYQKNKFELQNEILKIHEIIENKKAFFSGIYFGYQVEAPFFSKKNLFLTLFETRSLGGSRFSIDQRTFEYLGRSTLTELIQENDKVQFSDSRGFGCAVTFQDHYSFQLSYDFINVEKVWLFGHSLLSTAIHYEMIDGVPFIIKKISSDNFSKSLTFRIIIFFYRIGSTILLENFDYDHHNWPFDDLHPIKYHQLNFTFCLYF</sequence>
<evidence type="ECO:0000313" key="2">
    <source>
        <dbReference type="Proteomes" id="UP000179266"/>
    </source>
</evidence>
<dbReference type="AlphaFoldDB" id="A0A1F7S0J7"/>
<dbReference type="EMBL" id="MGDD01000081">
    <property type="protein sequence ID" value="OGL47355.1"/>
    <property type="molecule type" value="Genomic_DNA"/>
</dbReference>
<reference evidence="1 2" key="1">
    <citation type="journal article" date="2016" name="Nat. Commun.">
        <title>Thousands of microbial genomes shed light on interconnected biogeochemical processes in an aquifer system.</title>
        <authorList>
            <person name="Anantharaman K."/>
            <person name="Brown C.T."/>
            <person name="Hug L.A."/>
            <person name="Sharon I."/>
            <person name="Castelle C.J."/>
            <person name="Probst A.J."/>
            <person name="Thomas B.C."/>
            <person name="Singh A."/>
            <person name="Wilkins M.J."/>
            <person name="Karaoz U."/>
            <person name="Brodie E.L."/>
            <person name="Williams K.H."/>
            <person name="Hubbard S.S."/>
            <person name="Banfield J.F."/>
        </authorList>
    </citation>
    <scope>NUCLEOTIDE SEQUENCE [LARGE SCALE GENOMIC DNA]</scope>
</reference>
<name>A0A1F7S0J7_9BACT</name>
<accession>A0A1F7S0J7</accession>
<gene>
    <name evidence="1" type="ORF">A2161_12260</name>
</gene>